<dbReference type="Gene3D" id="3.40.225.10">
    <property type="entry name" value="Class II aldolase/adducin N-terminal domain"/>
    <property type="match status" value="1"/>
</dbReference>
<gene>
    <name evidence="4" type="ORF">OCV51_05765</name>
</gene>
<name>A0ABT2TBF4_9FIRM</name>
<comment type="caution">
    <text evidence="4">The sequence shown here is derived from an EMBL/GenBank/DDBJ whole genome shotgun (WGS) entry which is preliminary data.</text>
</comment>
<evidence type="ECO:0000256" key="1">
    <source>
        <dbReference type="ARBA" id="ARBA00022723"/>
    </source>
</evidence>
<dbReference type="InterPro" id="IPR050197">
    <property type="entry name" value="Aldolase_class_II_sugar_metab"/>
</dbReference>
<keyword evidence="2" id="KW-0456">Lyase</keyword>
<dbReference type="EMBL" id="JAOQJX010000006">
    <property type="protein sequence ID" value="MCU6747161.1"/>
    <property type="molecule type" value="Genomic_DNA"/>
</dbReference>
<dbReference type="InterPro" id="IPR001303">
    <property type="entry name" value="Aldolase_II/adducin_N"/>
</dbReference>
<dbReference type="SMART" id="SM01007">
    <property type="entry name" value="Aldolase_II"/>
    <property type="match status" value="1"/>
</dbReference>
<evidence type="ECO:0000259" key="3">
    <source>
        <dbReference type="SMART" id="SM01007"/>
    </source>
</evidence>
<dbReference type="PANTHER" id="PTHR22789:SF0">
    <property type="entry name" value="3-OXO-TETRONATE 4-PHOSPHATE DECARBOXYLASE-RELATED"/>
    <property type="match status" value="1"/>
</dbReference>
<feature type="domain" description="Class II aldolase/adducin N-terminal" evidence="3">
    <location>
        <begin position="13"/>
        <end position="193"/>
    </location>
</feature>
<proteinExistence type="predicted"/>
<organism evidence="4 5">
    <name type="scientific">Faecalicatena acetigenes</name>
    <dbReference type="NCBI Taxonomy" id="2981790"/>
    <lineage>
        <taxon>Bacteria</taxon>
        <taxon>Bacillati</taxon>
        <taxon>Bacillota</taxon>
        <taxon>Clostridia</taxon>
        <taxon>Lachnospirales</taxon>
        <taxon>Lachnospiraceae</taxon>
        <taxon>Faecalicatena</taxon>
    </lineage>
</organism>
<dbReference type="PANTHER" id="PTHR22789">
    <property type="entry name" value="FUCULOSE PHOSPHATE ALDOLASE"/>
    <property type="match status" value="1"/>
</dbReference>
<keyword evidence="5" id="KW-1185">Reference proteome</keyword>
<evidence type="ECO:0000313" key="4">
    <source>
        <dbReference type="EMBL" id="MCU6747161.1"/>
    </source>
</evidence>
<dbReference type="InterPro" id="IPR036409">
    <property type="entry name" value="Aldolase_II/adducin_N_sf"/>
</dbReference>
<reference evidence="4 5" key="1">
    <citation type="journal article" date="2021" name="ISME Commun">
        <title>Automated analysis of genomic sequences facilitates high-throughput and comprehensive description of bacteria.</title>
        <authorList>
            <person name="Hitch T.C.A."/>
        </authorList>
    </citation>
    <scope>NUCLEOTIDE SEQUENCE [LARGE SCALE GENOMIC DNA]</scope>
    <source>
        <strain evidence="4 5">H2_18</strain>
    </source>
</reference>
<sequence length="246" mass="27019">MNHLQIKYEKEITELIDASHRLAELGYVTSAGGNLSLRTEDDLILITPTKTPKRLVRFEDICIVNRNGETVFAPEGKKPTGETPFHVRIMAKRPDIRSVVHAHPPVLTGFAIAKSSLLAQPVLPEPVLEVGPLLMVPYETPVSEALSLQFDQVIEDSNGFLMENHGALMCSPNGAADGVEMMQMMECMAQSVVIAELLGNFKPIPEKAVAQLDTVIQKRALPVPGKAEKFHSVSELYKSISKTPQK</sequence>
<dbReference type="Proteomes" id="UP001652394">
    <property type="component" value="Unassembled WGS sequence"/>
</dbReference>
<keyword evidence="1" id="KW-0479">Metal-binding</keyword>
<evidence type="ECO:0000256" key="2">
    <source>
        <dbReference type="ARBA" id="ARBA00023239"/>
    </source>
</evidence>
<evidence type="ECO:0000313" key="5">
    <source>
        <dbReference type="Proteomes" id="UP001652394"/>
    </source>
</evidence>
<dbReference type="RefSeq" id="WP_162858203.1">
    <property type="nucleotide sequence ID" value="NZ_JAOQJX010000006.1"/>
</dbReference>
<dbReference type="SUPFAM" id="SSF53639">
    <property type="entry name" value="AraD/HMP-PK domain-like"/>
    <property type="match status" value="1"/>
</dbReference>
<accession>A0ABT2TBF4</accession>
<dbReference type="Pfam" id="PF00596">
    <property type="entry name" value="Aldolase_II"/>
    <property type="match status" value="1"/>
</dbReference>
<protein>
    <submittedName>
        <fullName evidence="4">Class II aldolase/adducin family protein</fullName>
    </submittedName>
</protein>